<organism evidence="2 3">
    <name type="scientific">Granulicella mallensis</name>
    <dbReference type="NCBI Taxonomy" id="940614"/>
    <lineage>
        <taxon>Bacteria</taxon>
        <taxon>Pseudomonadati</taxon>
        <taxon>Acidobacteriota</taxon>
        <taxon>Terriglobia</taxon>
        <taxon>Terriglobales</taxon>
        <taxon>Acidobacteriaceae</taxon>
        <taxon>Granulicella</taxon>
    </lineage>
</organism>
<comment type="caution">
    <text evidence="2">The sequence shown here is derived from an EMBL/GenBank/DDBJ whole genome shotgun (WGS) entry which is preliminary data.</text>
</comment>
<evidence type="ECO:0000313" key="3">
    <source>
        <dbReference type="Proteomes" id="UP000584867"/>
    </source>
</evidence>
<dbReference type="CDD" id="cd09872">
    <property type="entry name" value="PIN_Sll0205-like"/>
    <property type="match status" value="1"/>
</dbReference>
<reference evidence="2 3" key="1">
    <citation type="submission" date="2020-08" db="EMBL/GenBank/DDBJ databases">
        <title>Genomic Encyclopedia of Type Strains, Phase IV (KMG-V): Genome sequencing to study the core and pangenomes of soil and plant-associated prokaryotes.</title>
        <authorList>
            <person name="Whitman W."/>
        </authorList>
    </citation>
    <scope>NUCLEOTIDE SEQUENCE [LARGE SCALE GENOMIC DNA]</scope>
    <source>
        <strain evidence="2 3">X5P3</strain>
    </source>
</reference>
<dbReference type="PANTHER" id="PTHR36173">
    <property type="entry name" value="RIBONUCLEASE VAPC16-RELATED"/>
    <property type="match status" value="1"/>
</dbReference>
<dbReference type="PANTHER" id="PTHR36173:SF1">
    <property type="entry name" value="RIBONUCLEASE VAPC22"/>
    <property type="match status" value="1"/>
</dbReference>
<dbReference type="SUPFAM" id="SSF88723">
    <property type="entry name" value="PIN domain-like"/>
    <property type="match status" value="1"/>
</dbReference>
<protein>
    <submittedName>
        <fullName evidence="2">PIN domain nuclease of toxin-antitoxin system</fullName>
    </submittedName>
</protein>
<evidence type="ECO:0000313" key="2">
    <source>
        <dbReference type="EMBL" id="MBB5065074.1"/>
    </source>
</evidence>
<dbReference type="InterPro" id="IPR052919">
    <property type="entry name" value="TA_system_RNase"/>
</dbReference>
<proteinExistence type="predicted"/>
<dbReference type="Proteomes" id="UP000584867">
    <property type="component" value="Unassembled WGS sequence"/>
</dbReference>
<dbReference type="EMBL" id="JACHIO010000014">
    <property type="protein sequence ID" value="MBB5065074.1"/>
    <property type="molecule type" value="Genomic_DNA"/>
</dbReference>
<dbReference type="InterPro" id="IPR002716">
    <property type="entry name" value="PIN_dom"/>
</dbReference>
<dbReference type="Gene3D" id="3.40.50.1010">
    <property type="entry name" value="5'-nuclease"/>
    <property type="match status" value="1"/>
</dbReference>
<dbReference type="RefSeq" id="WP_184257482.1">
    <property type="nucleotide sequence ID" value="NZ_JACHIO010000014.1"/>
</dbReference>
<dbReference type="Pfam" id="PF01850">
    <property type="entry name" value="PIN"/>
    <property type="match status" value="1"/>
</dbReference>
<accession>A0A7W8EB04</accession>
<dbReference type="AlphaFoldDB" id="A0A7W8EB04"/>
<name>A0A7W8EB04_9BACT</name>
<feature type="domain" description="PIN" evidence="1">
    <location>
        <begin position="4"/>
        <end position="129"/>
    </location>
</feature>
<sequence>MTAYLLDTHYWIWLQLGDASQLKSDARDELLAIQRKRTLFLSAISILEIARLSSDGLLDLSMSVDQFVEVAIRSGGLQLLPLTTRILIESTRLPGTIHCDPADRLLVATTREHGLTLVTRDKALNKYAEQGHLNAYKL</sequence>
<dbReference type="InterPro" id="IPR041705">
    <property type="entry name" value="PIN_Sll0205"/>
</dbReference>
<gene>
    <name evidence="2" type="ORF">HDF15_003437</name>
</gene>
<evidence type="ECO:0000259" key="1">
    <source>
        <dbReference type="Pfam" id="PF01850"/>
    </source>
</evidence>
<dbReference type="InterPro" id="IPR029060">
    <property type="entry name" value="PIN-like_dom_sf"/>
</dbReference>